<dbReference type="EMBL" id="CP021111">
    <property type="protein sequence ID" value="ARP94153.1"/>
    <property type="molecule type" value="Genomic_DNA"/>
</dbReference>
<evidence type="ECO:0000259" key="1">
    <source>
        <dbReference type="Pfam" id="PF03372"/>
    </source>
</evidence>
<dbReference type="GO" id="GO:0003824">
    <property type="term" value="F:catalytic activity"/>
    <property type="evidence" value="ECO:0007669"/>
    <property type="project" value="InterPro"/>
</dbReference>
<evidence type="ECO:0000313" key="3">
    <source>
        <dbReference type="Proteomes" id="UP000194161"/>
    </source>
</evidence>
<dbReference type="InterPro" id="IPR036691">
    <property type="entry name" value="Endo/exonu/phosph_ase_sf"/>
</dbReference>
<dbReference type="STRING" id="463040.CAL15_07020"/>
<dbReference type="Gene3D" id="3.60.10.10">
    <property type="entry name" value="Endonuclease/exonuclease/phosphatase"/>
    <property type="match status" value="1"/>
</dbReference>
<dbReference type="PANTHER" id="PTHR14859:SF1">
    <property type="entry name" value="PGAP2-INTERACTING PROTEIN"/>
    <property type="match status" value="1"/>
</dbReference>
<evidence type="ECO:0000313" key="2">
    <source>
        <dbReference type="EMBL" id="ARP94153.1"/>
    </source>
</evidence>
<feature type="domain" description="Endonuclease/exonuclease/phosphatase" evidence="1">
    <location>
        <begin position="40"/>
        <end position="252"/>
    </location>
</feature>
<name>A0A1W6Z9V1_9BORD</name>
<protein>
    <recommendedName>
        <fullName evidence="1">Endonuclease/exonuclease/phosphatase domain-containing protein</fullName>
    </recommendedName>
</protein>
<dbReference type="AlphaFoldDB" id="A0A1W6Z9V1"/>
<dbReference type="GO" id="GO:0006506">
    <property type="term" value="P:GPI anchor biosynthetic process"/>
    <property type="evidence" value="ECO:0007669"/>
    <property type="project" value="TreeGrafter"/>
</dbReference>
<dbReference type="SUPFAM" id="SSF56219">
    <property type="entry name" value="DNase I-like"/>
    <property type="match status" value="1"/>
</dbReference>
<dbReference type="KEGG" id="bgm:CAL15_07020"/>
<dbReference type="InterPro" id="IPR005135">
    <property type="entry name" value="Endo/exonuclease/phosphatase"/>
</dbReference>
<dbReference type="PANTHER" id="PTHR14859">
    <property type="entry name" value="CALCOFLUOR WHITE HYPERSENSITIVE PROTEIN PRECURSOR"/>
    <property type="match status" value="1"/>
</dbReference>
<keyword evidence="3" id="KW-1185">Reference proteome</keyword>
<dbReference type="GO" id="GO:0016020">
    <property type="term" value="C:membrane"/>
    <property type="evidence" value="ECO:0007669"/>
    <property type="project" value="GOC"/>
</dbReference>
<sequence length="261" mass="29939">MPEQHIPPEPLADSPQRLRVLTVNIHKGFTFFNRRFMLPELREAIRQVGADIVFLQEVTGEHQQHAMRLTEWPKTSHYEFLADTIWTAHAYGRNAVYPDGHHGNAVLSKFPIVSFENHDISVGRHEARGLLHCVVRPQPDGPDLHLLCVHLGLLESHRQKQLGRLCEFMSTHLPPDEPVILAGDFNDWRLRADEVLRRCGAREIHHGNHARPARTFPARWPLLRLDRIYVKNVRHCKPVPLAAQPWSRLSDHVPIAAEVSA</sequence>
<dbReference type="Proteomes" id="UP000194161">
    <property type="component" value="Chromosome"/>
</dbReference>
<organism evidence="2 3">
    <name type="scientific">Bordetella genomosp. 13</name>
    <dbReference type="NCBI Taxonomy" id="463040"/>
    <lineage>
        <taxon>Bacteria</taxon>
        <taxon>Pseudomonadati</taxon>
        <taxon>Pseudomonadota</taxon>
        <taxon>Betaproteobacteria</taxon>
        <taxon>Burkholderiales</taxon>
        <taxon>Alcaligenaceae</taxon>
        <taxon>Bordetella</taxon>
    </lineage>
</organism>
<dbReference type="InterPro" id="IPR051916">
    <property type="entry name" value="GPI-anchor_lipid_remodeler"/>
</dbReference>
<reference evidence="2 3" key="1">
    <citation type="submission" date="2017-05" db="EMBL/GenBank/DDBJ databases">
        <title>Complete and WGS of Bordetella genogroups.</title>
        <authorList>
            <person name="Spilker T."/>
            <person name="LiPuma J."/>
        </authorList>
    </citation>
    <scope>NUCLEOTIDE SEQUENCE [LARGE SCALE GENOMIC DNA]</scope>
    <source>
        <strain evidence="2 3">AU7206</strain>
    </source>
</reference>
<gene>
    <name evidence="2" type="ORF">CAL15_07020</name>
</gene>
<proteinExistence type="predicted"/>
<dbReference type="OrthoDB" id="9793162at2"/>
<accession>A0A1W6Z9V1</accession>
<dbReference type="Pfam" id="PF03372">
    <property type="entry name" value="Exo_endo_phos"/>
    <property type="match status" value="1"/>
</dbReference>